<dbReference type="InterPro" id="IPR008756">
    <property type="entry name" value="Peptidase_M56"/>
</dbReference>
<feature type="transmembrane region" description="Helical" evidence="1">
    <location>
        <begin position="250"/>
        <end position="269"/>
    </location>
</feature>
<feature type="transmembrane region" description="Helical" evidence="1">
    <location>
        <begin position="97"/>
        <end position="114"/>
    </location>
</feature>
<dbReference type="CDD" id="cd07341">
    <property type="entry name" value="M56_BlaR1_MecR1_like"/>
    <property type="match status" value="1"/>
</dbReference>
<gene>
    <name evidence="3" type="ORF">H9813_03045</name>
</gene>
<evidence type="ECO:0000313" key="3">
    <source>
        <dbReference type="EMBL" id="HIZ30198.1"/>
    </source>
</evidence>
<evidence type="ECO:0000313" key="4">
    <source>
        <dbReference type="Proteomes" id="UP000824035"/>
    </source>
</evidence>
<protein>
    <submittedName>
        <fullName evidence="3">M56 family metallopeptidase</fullName>
    </submittedName>
</protein>
<evidence type="ECO:0000256" key="1">
    <source>
        <dbReference type="SAM" id="Phobius"/>
    </source>
</evidence>
<dbReference type="Pfam" id="PF05569">
    <property type="entry name" value="Peptidase_M56"/>
    <property type="match status" value="1"/>
</dbReference>
<keyword evidence="1" id="KW-0812">Transmembrane</keyword>
<sequence>MRGLLALIMGGCFCWALYRNKNAENAFDPEGRHQRYLPFVSGVILPVFVFGTALVMLIVRPAGVEQSLLSMFFSLFLHISAYYLVLLALMPFLRRHFSAAACAALWLIPNYLYITQQNYMELPAPALVLRLPMWTAGVFLAVWGAGAAAVMLFKILSHLLFRRQVLAPAGPEEDPAVLAVWDSEVAAARFQKPKFRLVRSPAVASPLSIGLFERTTRVVLPEKEYSPEELALIFRHELVHIGRQDAWSKFFLAFCAAMCWFNPLMWLAMGKSADDLELSCDEAVLRDETDARRRQYADLLLTTAGDGRGFTTCLSPGAKAMRYRLKNVVKPIKKFTGGVLVGVAFFALCMTSGYVTLAFDAGTGAQVLFDGQDPAACTISSAREWDGVRAGKELVCLDEQGFAAFLADLPLDCLTGNYSYVEGTRETILVWDTPKGVLSTVFYEDTIKVTPFYTEKMEASWYSVPGGMDWERFDSFFEPLPALDLAFEDENGECFSNINASLWRLEQGGTVLEDRTGSPEDVSGIFGYEEARQVRFSFSLPVRRYSVTVEPEQGEPYTLGMKELPEPDMLPLNDSPALYQVEAALEGSHGTYKAEFRFAVGDAE</sequence>
<proteinExistence type="predicted"/>
<dbReference type="InterPro" id="IPR052173">
    <property type="entry name" value="Beta-lactam_resp_regulator"/>
</dbReference>
<feature type="transmembrane region" description="Helical" evidence="1">
    <location>
        <begin position="36"/>
        <end position="59"/>
    </location>
</feature>
<reference evidence="3" key="1">
    <citation type="journal article" date="2021" name="PeerJ">
        <title>Extensive microbial diversity within the chicken gut microbiome revealed by metagenomics and culture.</title>
        <authorList>
            <person name="Gilroy R."/>
            <person name="Ravi A."/>
            <person name="Getino M."/>
            <person name="Pursley I."/>
            <person name="Horton D.L."/>
            <person name="Alikhan N.F."/>
            <person name="Baker D."/>
            <person name="Gharbi K."/>
            <person name="Hall N."/>
            <person name="Watson M."/>
            <person name="Adriaenssens E.M."/>
            <person name="Foster-Nyarko E."/>
            <person name="Jarju S."/>
            <person name="Secka A."/>
            <person name="Antonio M."/>
            <person name="Oren A."/>
            <person name="Chaudhuri R.R."/>
            <person name="La Ragione R."/>
            <person name="Hildebrand F."/>
            <person name="Pallen M.J."/>
        </authorList>
    </citation>
    <scope>NUCLEOTIDE SEQUENCE</scope>
    <source>
        <strain evidence="3">ChiGjej4B4-18154</strain>
    </source>
</reference>
<comment type="caution">
    <text evidence="3">The sequence shown here is derived from an EMBL/GenBank/DDBJ whole genome shotgun (WGS) entry which is preliminary data.</text>
</comment>
<feature type="transmembrane region" description="Helical" evidence="1">
    <location>
        <begin position="71"/>
        <end position="90"/>
    </location>
</feature>
<organism evidence="3 4">
    <name type="scientific">Candidatus Allofournierella merdipullorum</name>
    <dbReference type="NCBI Taxonomy" id="2838595"/>
    <lineage>
        <taxon>Bacteria</taxon>
        <taxon>Bacillati</taxon>
        <taxon>Bacillota</taxon>
        <taxon>Clostridia</taxon>
        <taxon>Eubacteriales</taxon>
        <taxon>Oscillospiraceae</taxon>
        <taxon>Allofournierella</taxon>
    </lineage>
</organism>
<dbReference type="EMBL" id="DXBV01000027">
    <property type="protein sequence ID" value="HIZ30198.1"/>
    <property type="molecule type" value="Genomic_DNA"/>
</dbReference>
<dbReference type="PANTHER" id="PTHR34978:SF3">
    <property type="entry name" value="SLR0241 PROTEIN"/>
    <property type="match status" value="1"/>
</dbReference>
<accession>A0A9D2E3J9</accession>
<name>A0A9D2E3J9_9FIRM</name>
<evidence type="ECO:0000259" key="2">
    <source>
        <dbReference type="Pfam" id="PF05569"/>
    </source>
</evidence>
<feature type="transmembrane region" description="Helical" evidence="1">
    <location>
        <begin position="134"/>
        <end position="153"/>
    </location>
</feature>
<feature type="domain" description="Peptidase M56" evidence="2">
    <location>
        <begin position="138"/>
        <end position="309"/>
    </location>
</feature>
<dbReference type="AlphaFoldDB" id="A0A9D2E3J9"/>
<keyword evidence="1" id="KW-1133">Transmembrane helix</keyword>
<dbReference type="Proteomes" id="UP000824035">
    <property type="component" value="Unassembled WGS sequence"/>
</dbReference>
<dbReference type="PANTHER" id="PTHR34978">
    <property type="entry name" value="POSSIBLE SENSOR-TRANSDUCER PROTEIN BLAR"/>
    <property type="match status" value="1"/>
</dbReference>
<keyword evidence="1" id="KW-0472">Membrane</keyword>
<feature type="transmembrane region" description="Helical" evidence="1">
    <location>
        <begin position="335"/>
        <end position="359"/>
    </location>
</feature>
<reference evidence="3" key="2">
    <citation type="submission" date="2021-04" db="EMBL/GenBank/DDBJ databases">
        <authorList>
            <person name="Gilroy R."/>
        </authorList>
    </citation>
    <scope>NUCLEOTIDE SEQUENCE</scope>
    <source>
        <strain evidence="3">ChiGjej4B4-18154</strain>
    </source>
</reference>